<reference evidence="2 3" key="1">
    <citation type="submission" date="2018-11" db="EMBL/GenBank/DDBJ databases">
        <title>Sequencing the genomes of 1000 actinobacteria strains.</title>
        <authorList>
            <person name="Klenk H.-P."/>
        </authorList>
    </citation>
    <scope>NUCLEOTIDE SEQUENCE [LARGE SCALE GENOMIC DNA]</scope>
    <source>
        <strain evidence="2 3">DSM 44254</strain>
    </source>
</reference>
<dbReference type="RefSeq" id="WP_170201648.1">
    <property type="nucleotide sequence ID" value="NZ_RJKE01000001.1"/>
</dbReference>
<organism evidence="2 3">
    <name type="scientific">Actinocorallia herbida</name>
    <dbReference type="NCBI Taxonomy" id="58109"/>
    <lineage>
        <taxon>Bacteria</taxon>
        <taxon>Bacillati</taxon>
        <taxon>Actinomycetota</taxon>
        <taxon>Actinomycetes</taxon>
        <taxon>Streptosporangiales</taxon>
        <taxon>Thermomonosporaceae</taxon>
        <taxon>Actinocorallia</taxon>
    </lineage>
</organism>
<feature type="signal peptide" evidence="1">
    <location>
        <begin position="1"/>
        <end position="25"/>
    </location>
</feature>
<dbReference type="Gene3D" id="3.40.50.1820">
    <property type="entry name" value="alpha/beta hydrolase"/>
    <property type="match status" value="1"/>
</dbReference>
<comment type="caution">
    <text evidence="2">The sequence shown here is derived from an EMBL/GenBank/DDBJ whole genome shotgun (WGS) entry which is preliminary data.</text>
</comment>
<dbReference type="EMBL" id="RJKE01000001">
    <property type="protein sequence ID" value="ROO88530.1"/>
    <property type="molecule type" value="Genomic_DNA"/>
</dbReference>
<gene>
    <name evidence="2" type="ORF">EDD29_6201</name>
</gene>
<evidence type="ECO:0000256" key="1">
    <source>
        <dbReference type="SAM" id="SignalP"/>
    </source>
</evidence>
<feature type="chain" id="PRO_5018254631" description="Chlorophyllase-like protein" evidence="1">
    <location>
        <begin position="26"/>
        <end position="320"/>
    </location>
</feature>
<dbReference type="SUPFAM" id="SSF53474">
    <property type="entry name" value="alpha/beta-Hydrolases"/>
    <property type="match status" value="1"/>
</dbReference>
<dbReference type="Proteomes" id="UP000272400">
    <property type="component" value="Unassembled WGS sequence"/>
</dbReference>
<sequence>MRLAALLSSAALAAAVLVPASSASAVAVTRVQTNVDISCAFTTINQPADWYLPAGTPKGLVWLQHGFSRSKNAVADLAGKYAAQGYVAFAPSLPAANLFGCTLQNLGNNTDFMANVGKLFAQASSSGGQLAKSFAKAKASANRPELALPAKLVFSGHSAGGEAVTYVANRLRTDHPSTFANLRGLVLLDPVNAAIGSNLKTGLQGLNTTAKPLLTVSGADGLCNSSGSGTDLVQAELDRPFVGARLTTGGHVDAEGASTDAIGTLACGTSDPANVAILQSLAVTWLVDQFEGTTTAAYYPGGSYYDAKIASGELQTLAGS</sequence>
<name>A0A3N1D4V8_9ACTN</name>
<dbReference type="InterPro" id="IPR029058">
    <property type="entry name" value="AB_hydrolase_fold"/>
</dbReference>
<proteinExistence type="predicted"/>
<keyword evidence="3" id="KW-1185">Reference proteome</keyword>
<protein>
    <recommendedName>
        <fullName evidence="4">Chlorophyllase-like protein</fullName>
    </recommendedName>
</protein>
<evidence type="ECO:0000313" key="2">
    <source>
        <dbReference type="EMBL" id="ROO88530.1"/>
    </source>
</evidence>
<evidence type="ECO:0008006" key="4">
    <source>
        <dbReference type="Google" id="ProtNLM"/>
    </source>
</evidence>
<accession>A0A3N1D4V8</accession>
<keyword evidence="1" id="KW-0732">Signal</keyword>
<evidence type="ECO:0000313" key="3">
    <source>
        <dbReference type="Proteomes" id="UP000272400"/>
    </source>
</evidence>
<dbReference type="AlphaFoldDB" id="A0A3N1D4V8"/>